<sequence length="87" mass="9464">MQVRVRRYRSRTGLDEAVCALVLSVHACILSVPSCAYRRVGVAGVKSHQTPIETRPVRASLRDSTDAAASATIGPHTHTYIHTHTKA</sequence>
<evidence type="ECO:0000313" key="1">
    <source>
        <dbReference type="EMBL" id="VEL13102.1"/>
    </source>
</evidence>
<evidence type="ECO:0000313" key="2">
    <source>
        <dbReference type="Proteomes" id="UP000784294"/>
    </source>
</evidence>
<dbReference type="AlphaFoldDB" id="A0A448WJJ0"/>
<organism evidence="1 2">
    <name type="scientific">Protopolystoma xenopodis</name>
    <dbReference type="NCBI Taxonomy" id="117903"/>
    <lineage>
        <taxon>Eukaryota</taxon>
        <taxon>Metazoa</taxon>
        <taxon>Spiralia</taxon>
        <taxon>Lophotrochozoa</taxon>
        <taxon>Platyhelminthes</taxon>
        <taxon>Monogenea</taxon>
        <taxon>Polyopisthocotylea</taxon>
        <taxon>Polystomatidea</taxon>
        <taxon>Polystomatidae</taxon>
        <taxon>Protopolystoma</taxon>
    </lineage>
</organism>
<comment type="caution">
    <text evidence="1">The sequence shown here is derived from an EMBL/GenBank/DDBJ whole genome shotgun (WGS) entry which is preliminary data.</text>
</comment>
<gene>
    <name evidence="1" type="ORF">PXEA_LOCUS6542</name>
</gene>
<protein>
    <submittedName>
        <fullName evidence="1">Uncharacterized protein</fullName>
    </submittedName>
</protein>
<accession>A0A448WJJ0</accession>
<keyword evidence="2" id="KW-1185">Reference proteome</keyword>
<proteinExistence type="predicted"/>
<dbReference type="Proteomes" id="UP000784294">
    <property type="component" value="Unassembled WGS sequence"/>
</dbReference>
<name>A0A448WJJ0_9PLAT</name>
<reference evidence="1" key="1">
    <citation type="submission" date="2018-11" db="EMBL/GenBank/DDBJ databases">
        <authorList>
            <consortium name="Pathogen Informatics"/>
        </authorList>
    </citation>
    <scope>NUCLEOTIDE SEQUENCE</scope>
</reference>
<dbReference type="EMBL" id="CAAALY010016779">
    <property type="protein sequence ID" value="VEL13102.1"/>
    <property type="molecule type" value="Genomic_DNA"/>
</dbReference>